<evidence type="ECO:0000313" key="2">
    <source>
        <dbReference type="EMBL" id="QXL87572.1"/>
    </source>
</evidence>
<evidence type="ECO:0000256" key="1">
    <source>
        <dbReference type="SAM" id="SignalP"/>
    </source>
</evidence>
<dbReference type="EMBL" id="JAIMBW010000001">
    <property type="protein sequence ID" value="MBY4894959.1"/>
    <property type="molecule type" value="Genomic_DNA"/>
</dbReference>
<dbReference type="EMBL" id="CP078073">
    <property type="protein sequence ID" value="QXL87572.1"/>
    <property type="molecule type" value="Genomic_DNA"/>
</dbReference>
<evidence type="ECO:0000313" key="3">
    <source>
        <dbReference type="Proteomes" id="UP000693972"/>
    </source>
</evidence>
<reference evidence="2 3" key="1">
    <citation type="submission" date="2021-07" db="EMBL/GenBank/DDBJ databases">
        <title>Karlodiniumbacter phycospheric gen. nov., sp. nov., a phycosphere bacterium isolated from karlodinium veneficum.</title>
        <authorList>
            <person name="Peng Y."/>
            <person name="Jiang L."/>
            <person name="Lee J."/>
        </authorList>
    </citation>
    <scope>NUCLEOTIDE SEQUENCE</scope>
    <source>
        <strain evidence="2 3">N5</strain>
    </source>
</reference>
<feature type="signal peptide" evidence="1">
    <location>
        <begin position="1"/>
        <end position="21"/>
    </location>
</feature>
<keyword evidence="1" id="KW-0732">Signal</keyword>
<dbReference type="AlphaFoldDB" id="A0A975TUR9"/>
<dbReference type="RefSeq" id="WP_257894438.1">
    <property type="nucleotide sequence ID" value="NZ_JAIMBW010000001.1"/>
</dbReference>
<feature type="chain" id="PRO_5037100622" evidence="1">
    <location>
        <begin position="22"/>
        <end position="140"/>
    </location>
</feature>
<accession>A0A975TUR9</accession>
<name>A0A975TUR9_9RHOB</name>
<gene>
    <name evidence="2" type="ORF">KUL25_19545</name>
</gene>
<sequence>MVYQFAIVALAVAALGAPIAAQQTPYDGFPAEVAEGDGGACRRLVIAQAIARLDGTSPLGAFASVEAIMADILGGPEFEAAGCDPDYRFEVLACASIDDPTLTHIVPRGVVVATVPERIALMRFCLDRAAAGGLKPGARP</sequence>
<keyword evidence="3" id="KW-1185">Reference proteome</keyword>
<dbReference type="Proteomes" id="UP000693972">
    <property type="component" value="Unassembled WGS sequence"/>
</dbReference>
<organism evidence="2">
    <name type="scientific">Gymnodinialimonas phycosphaerae</name>
    <dbReference type="NCBI Taxonomy" id="2841589"/>
    <lineage>
        <taxon>Bacteria</taxon>
        <taxon>Pseudomonadati</taxon>
        <taxon>Pseudomonadota</taxon>
        <taxon>Alphaproteobacteria</taxon>
        <taxon>Rhodobacterales</taxon>
        <taxon>Paracoccaceae</taxon>
        <taxon>Gymnodinialimonas</taxon>
    </lineage>
</organism>
<protein>
    <submittedName>
        <fullName evidence="2">Uncharacterized protein</fullName>
    </submittedName>
</protein>
<proteinExistence type="predicted"/>